<dbReference type="InParanoid" id="D8M6B8"/>
<keyword evidence="5" id="KW-1185">Reference proteome</keyword>
<dbReference type="Gene3D" id="3.90.850.10">
    <property type="entry name" value="Fumarylacetoacetase-like, C-terminal domain"/>
    <property type="match status" value="1"/>
</dbReference>
<evidence type="ECO:0000259" key="3">
    <source>
        <dbReference type="Pfam" id="PF01557"/>
    </source>
</evidence>
<dbReference type="GO" id="GO:0006107">
    <property type="term" value="P:oxaloacetate metabolic process"/>
    <property type="evidence" value="ECO:0007669"/>
    <property type="project" value="UniProtKB-ARBA"/>
</dbReference>
<dbReference type="Pfam" id="PF01557">
    <property type="entry name" value="FAA_hydrolase"/>
    <property type="match status" value="1"/>
</dbReference>
<dbReference type="InterPro" id="IPR011234">
    <property type="entry name" value="Fumarylacetoacetase-like_C"/>
</dbReference>
<accession>D8M6B8</accession>
<dbReference type="PANTHER" id="PTHR11820">
    <property type="entry name" value="ACYLPYRUVASE"/>
    <property type="match status" value="1"/>
</dbReference>
<sequence length="188" mass="20393">MKSISSITGPFDNIVIPKCAAAKPEVDYEGELVVVIGKDCKNVSKEEALSYVHGYCIGNDVSARRWQGNKKSGGQWTRAKSFDTFSPIGPQIVLGSEMNAVINRAHISTRLNNSVMQNSSTADMIWNVAELVSFLSSGTTLKKGTIVFTGTPEGVGFVRSPYVYLKEGDVVRVAIEGLGYIENKVVLE</sequence>
<evidence type="ECO:0000313" key="5">
    <source>
        <dbReference type="Proteomes" id="UP000008312"/>
    </source>
</evidence>
<dbReference type="Proteomes" id="UP000008312">
    <property type="component" value="Unassembled WGS sequence"/>
</dbReference>
<dbReference type="RefSeq" id="XP_012897719.1">
    <property type="nucleotide sequence ID" value="XM_013042265.1"/>
</dbReference>
<evidence type="ECO:0000256" key="1">
    <source>
        <dbReference type="ARBA" id="ARBA00010211"/>
    </source>
</evidence>
<keyword evidence="2" id="KW-0479">Metal-binding</keyword>
<gene>
    <name evidence="4" type="ORF">GSBLH_T00003502001</name>
</gene>
<dbReference type="FunFam" id="3.90.850.10:FF:000002">
    <property type="entry name" value="2-hydroxyhepta-2,4-diene-1,7-dioate isomerase"/>
    <property type="match status" value="1"/>
</dbReference>
<protein>
    <recommendedName>
        <fullName evidence="3">Fumarylacetoacetase-like C-terminal domain-containing protein</fullName>
    </recommendedName>
</protein>
<dbReference type="AlphaFoldDB" id="D8M6B8"/>
<evidence type="ECO:0000256" key="2">
    <source>
        <dbReference type="ARBA" id="ARBA00022723"/>
    </source>
</evidence>
<dbReference type="InterPro" id="IPR036663">
    <property type="entry name" value="Fumarylacetoacetase_C_sf"/>
</dbReference>
<dbReference type="GeneID" id="24920599"/>
<dbReference type="OrthoDB" id="411064at2759"/>
<name>D8M6B8_BLAHO</name>
<organism evidence="4">
    <name type="scientific">Blastocystis hominis</name>
    <dbReference type="NCBI Taxonomy" id="12968"/>
    <lineage>
        <taxon>Eukaryota</taxon>
        <taxon>Sar</taxon>
        <taxon>Stramenopiles</taxon>
        <taxon>Bigyra</taxon>
        <taxon>Opalozoa</taxon>
        <taxon>Opalinata</taxon>
        <taxon>Blastocystidae</taxon>
        <taxon>Blastocystis</taxon>
    </lineage>
</organism>
<reference evidence="4" key="1">
    <citation type="submission" date="2010-02" db="EMBL/GenBank/DDBJ databases">
        <title>Sequencing and annotation of the Blastocystis hominis genome.</title>
        <authorList>
            <person name="Wincker P."/>
        </authorList>
    </citation>
    <scope>NUCLEOTIDE SEQUENCE</scope>
    <source>
        <strain evidence="4">Singapore isolate B</strain>
    </source>
</reference>
<evidence type="ECO:0000313" key="4">
    <source>
        <dbReference type="EMBL" id="CBK23671.2"/>
    </source>
</evidence>
<dbReference type="EMBL" id="FN668661">
    <property type="protein sequence ID" value="CBK23671.2"/>
    <property type="molecule type" value="Genomic_DNA"/>
</dbReference>
<dbReference type="GO" id="GO:0050163">
    <property type="term" value="F:oxaloacetate tautomerase activity"/>
    <property type="evidence" value="ECO:0007669"/>
    <property type="project" value="UniProtKB-ARBA"/>
</dbReference>
<feature type="domain" description="Fumarylacetoacetase-like C-terminal" evidence="3">
    <location>
        <begin position="1"/>
        <end position="186"/>
    </location>
</feature>
<dbReference type="GO" id="GO:0046872">
    <property type="term" value="F:metal ion binding"/>
    <property type="evidence" value="ECO:0007669"/>
    <property type="project" value="UniProtKB-KW"/>
</dbReference>
<dbReference type="OMA" id="PASECDW"/>
<comment type="similarity">
    <text evidence="1">Belongs to the FAH family.</text>
</comment>
<proteinExistence type="inferred from homology"/>
<dbReference type="SUPFAM" id="SSF56529">
    <property type="entry name" value="FAH"/>
    <property type="match status" value="1"/>
</dbReference>